<protein>
    <submittedName>
        <fullName evidence="2">Uncharacterized protein</fullName>
    </submittedName>
</protein>
<proteinExistence type="predicted"/>
<sequence>MSETYNKNWACEIKSTDIKNDWTPDSKIGKDKEDKVRSAAIDMINNYSIRSLPAERFNKLVEEMKEVLRRKDIDEEKLRNEFWDVLDQEKEIIKLKEKINSFESTFKSFYDTINSVWVTDAAIDWSAWLIDKIAWTKMWWVWKSLKENFENSKKIFLGDYQKIKDYYEKNKDKLSEKQKEEFEKIIKKWDSLAKLKIEDPSFAQMVKSQWKNTWDQISDVAKTVKATIIPNSKPKASPKKEVKKISKNKSRLEFFLNELWIDIKEIDWMNEKELRKFFDSKKIDKNKQDYLIDLYLKNPKGNNIEYRPVFLSSDEILKVVDPKNKWKNTRETNEDKINSNTSSVSNKKSENHNFISSREIIISTNNEEKSFDDLLENISSWKDWKIKNLSFNDGFKFSISKTGNSFILNYWDRKETCKNLDEVKNVVEMWRYIKKLWLWFLIWDISKILIQIRSKSIWNIEEKDGLSKEEMRLWLISIWKALIPGFDSTKSDIKELERQFTDKDIFNAKIEDVKRNTNNNDSFSCKLRDKNIWGFSSLEELAKFRYSKESDWKDFSISAFLKNI</sequence>
<feature type="coiled-coil region" evidence="1">
    <location>
        <begin position="61"/>
        <end position="105"/>
    </location>
</feature>
<dbReference type="EMBL" id="AMFJ01021612">
    <property type="protein sequence ID" value="EKD66652.1"/>
    <property type="molecule type" value="Genomic_DNA"/>
</dbReference>
<gene>
    <name evidence="2" type="ORF">ACD_49C00026G0027</name>
</gene>
<accession>K2AY76</accession>
<name>K2AY76_9BACT</name>
<organism evidence="2">
    <name type="scientific">uncultured bacterium</name>
    <name type="common">gcode 4</name>
    <dbReference type="NCBI Taxonomy" id="1234023"/>
    <lineage>
        <taxon>Bacteria</taxon>
        <taxon>environmental samples</taxon>
    </lineage>
</organism>
<keyword evidence="1" id="KW-0175">Coiled coil</keyword>
<evidence type="ECO:0000313" key="2">
    <source>
        <dbReference type="EMBL" id="EKD66652.1"/>
    </source>
</evidence>
<dbReference type="AlphaFoldDB" id="K2AY76"/>
<evidence type="ECO:0000256" key="1">
    <source>
        <dbReference type="SAM" id="Coils"/>
    </source>
</evidence>
<reference evidence="2" key="1">
    <citation type="journal article" date="2012" name="Science">
        <title>Fermentation, hydrogen, and sulfur metabolism in multiple uncultivated bacterial phyla.</title>
        <authorList>
            <person name="Wrighton K.C."/>
            <person name="Thomas B.C."/>
            <person name="Sharon I."/>
            <person name="Miller C.S."/>
            <person name="Castelle C.J."/>
            <person name="VerBerkmoes N.C."/>
            <person name="Wilkins M.J."/>
            <person name="Hettich R.L."/>
            <person name="Lipton M.S."/>
            <person name="Williams K.H."/>
            <person name="Long P.E."/>
            <person name="Banfield J.F."/>
        </authorList>
    </citation>
    <scope>NUCLEOTIDE SEQUENCE [LARGE SCALE GENOMIC DNA]</scope>
</reference>
<comment type="caution">
    <text evidence="2">The sequence shown here is derived from an EMBL/GenBank/DDBJ whole genome shotgun (WGS) entry which is preliminary data.</text>
</comment>